<dbReference type="PANTHER" id="PTHR21340">
    <property type="entry name" value="DIADENOSINE 5,5-P1,P4-TETRAPHOSPHATE PYROPHOSPHOHYDROLASE MUTT"/>
    <property type="match status" value="1"/>
</dbReference>
<evidence type="ECO:0000259" key="3">
    <source>
        <dbReference type="PROSITE" id="PS51462"/>
    </source>
</evidence>
<dbReference type="PROSITE" id="PS00893">
    <property type="entry name" value="NUDIX_BOX"/>
    <property type="match status" value="1"/>
</dbReference>
<dbReference type="EMBL" id="KB007905">
    <property type="protein sequence ID" value="ELR21251.1"/>
    <property type="molecule type" value="Genomic_DNA"/>
</dbReference>
<dbReference type="InterPro" id="IPR015797">
    <property type="entry name" value="NUDIX_hydrolase-like_dom_sf"/>
</dbReference>
<dbReference type="VEuPathDB" id="AmoebaDB:ACA1_110930"/>
<dbReference type="Pfam" id="PF00293">
    <property type="entry name" value="NUDIX"/>
    <property type="match status" value="1"/>
</dbReference>
<dbReference type="CDD" id="cd02883">
    <property type="entry name" value="NUDIX_Hydrolase"/>
    <property type="match status" value="1"/>
</dbReference>
<sequence length="358" mass="38454">MEQGLVTYGLGAGKPRLLYMAVGATVKDQALAFAGAGFEVVHTPALAGALQALAAPRSSHSEQRPTFDVVVTKLGSMPDASDQGLPLVRAARVADKRIFVAVLSWTASGSPHTRLKCFQEGANMVTASEPDLLSVLATIAAQGTTAIMGDGDDEVYECPSCGLDGLTHHQLWVHHPLYHVNEPNVPTVCPLCPSPKKGKKPKYPSLLWLSFEFCNSGFWLPGGRVDPGEDLTTAAIRETKEEAGIDVELTGILRWEWAPRRSSRDAPYVRMRVIFYGRPRNEDQLPKSIPDYESVGAVWASANDVAPESGLPLRGREPQQWFAYVAQGGTIHPLSLLTGEGAPAAASSSSSSSRRPQS</sequence>
<dbReference type="SUPFAM" id="SSF55811">
    <property type="entry name" value="Nudix"/>
    <property type="match status" value="1"/>
</dbReference>
<feature type="domain" description="Nudix hydrolase" evidence="3">
    <location>
        <begin position="130"/>
        <end position="324"/>
    </location>
</feature>
<dbReference type="RefSeq" id="XP_004345377.1">
    <property type="nucleotide sequence ID" value="XM_004345327.1"/>
</dbReference>
<protein>
    <submittedName>
        <fullName evidence="4">Hydrolase, NUDIX domain containing protein</fullName>
    </submittedName>
</protein>
<dbReference type="PROSITE" id="PS51462">
    <property type="entry name" value="NUDIX"/>
    <property type="match status" value="1"/>
</dbReference>
<evidence type="ECO:0000256" key="1">
    <source>
        <dbReference type="ARBA" id="ARBA00022801"/>
    </source>
</evidence>
<dbReference type="AlphaFoldDB" id="L8H9Z8"/>
<feature type="region of interest" description="Disordered" evidence="2">
    <location>
        <begin position="335"/>
        <end position="358"/>
    </location>
</feature>
<gene>
    <name evidence="4" type="ORF">ACA1_110930</name>
</gene>
<evidence type="ECO:0000313" key="4">
    <source>
        <dbReference type="EMBL" id="ELR21251.1"/>
    </source>
</evidence>
<evidence type="ECO:0000256" key="2">
    <source>
        <dbReference type="SAM" id="MobiDB-lite"/>
    </source>
</evidence>
<dbReference type="KEGG" id="acan:ACA1_110930"/>
<dbReference type="GO" id="GO:0004081">
    <property type="term" value="F:bis(5'-nucleosyl)-tetraphosphatase (asymmetrical) activity"/>
    <property type="evidence" value="ECO:0007669"/>
    <property type="project" value="TreeGrafter"/>
</dbReference>
<dbReference type="OrthoDB" id="18001at2759"/>
<dbReference type="InterPro" id="IPR000086">
    <property type="entry name" value="NUDIX_hydrolase_dom"/>
</dbReference>
<keyword evidence="5" id="KW-1185">Reference proteome</keyword>
<dbReference type="OMA" id="RMRFIFY"/>
<dbReference type="PANTHER" id="PTHR21340:SF0">
    <property type="entry name" value="BIS(5'-NUCLEOSYL)-TETRAPHOSPHATASE [ASYMMETRICAL]"/>
    <property type="match status" value="1"/>
</dbReference>
<dbReference type="InterPro" id="IPR020084">
    <property type="entry name" value="NUDIX_hydrolase_CS"/>
</dbReference>
<evidence type="ECO:0000313" key="5">
    <source>
        <dbReference type="Proteomes" id="UP000011083"/>
    </source>
</evidence>
<name>L8H9Z8_ACACF</name>
<dbReference type="Gene3D" id="3.90.79.10">
    <property type="entry name" value="Nucleoside Triphosphate Pyrophosphohydrolase"/>
    <property type="match status" value="1"/>
</dbReference>
<dbReference type="InterPro" id="IPR051325">
    <property type="entry name" value="Nudix_hydrolase_domain"/>
</dbReference>
<feature type="compositionally biased region" description="Low complexity" evidence="2">
    <location>
        <begin position="344"/>
        <end position="358"/>
    </location>
</feature>
<dbReference type="GeneID" id="14922138"/>
<keyword evidence="1 4" id="KW-0378">Hydrolase</keyword>
<accession>L8H9Z8</accession>
<proteinExistence type="predicted"/>
<organism evidence="4 5">
    <name type="scientific">Acanthamoeba castellanii (strain ATCC 30010 / Neff)</name>
    <dbReference type="NCBI Taxonomy" id="1257118"/>
    <lineage>
        <taxon>Eukaryota</taxon>
        <taxon>Amoebozoa</taxon>
        <taxon>Discosea</taxon>
        <taxon>Longamoebia</taxon>
        <taxon>Centramoebida</taxon>
        <taxon>Acanthamoebidae</taxon>
        <taxon>Acanthamoeba</taxon>
    </lineage>
</organism>
<reference evidence="4 5" key="1">
    <citation type="journal article" date="2013" name="Genome Biol.">
        <title>Genome of Acanthamoeba castellanii highlights extensive lateral gene transfer and early evolution of tyrosine kinase signaling.</title>
        <authorList>
            <person name="Clarke M."/>
            <person name="Lohan A.J."/>
            <person name="Liu B."/>
            <person name="Lagkouvardos I."/>
            <person name="Roy S."/>
            <person name="Zafar N."/>
            <person name="Bertelli C."/>
            <person name="Schilde C."/>
            <person name="Kianianmomeni A."/>
            <person name="Burglin T.R."/>
            <person name="Frech C."/>
            <person name="Turcotte B."/>
            <person name="Kopec K.O."/>
            <person name="Synnott J.M."/>
            <person name="Choo C."/>
            <person name="Paponov I."/>
            <person name="Finkler A."/>
            <person name="Soon Heng Tan C."/>
            <person name="Hutchins A.P."/>
            <person name="Weinmeier T."/>
            <person name="Rattei T."/>
            <person name="Chu J.S."/>
            <person name="Gimenez G."/>
            <person name="Irimia M."/>
            <person name="Rigden D.J."/>
            <person name="Fitzpatrick D.A."/>
            <person name="Lorenzo-Morales J."/>
            <person name="Bateman A."/>
            <person name="Chiu C.H."/>
            <person name="Tang P."/>
            <person name="Hegemann P."/>
            <person name="Fromm H."/>
            <person name="Raoult D."/>
            <person name="Greub G."/>
            <person name="Miranda-Saavedra D."/>
            <person name="Chen N."/>
            <person name="Nash P."/>
            <person name="Ginger M.L."/>
            <person name="Horn M."/>
            <person name="Schaap P."/>
            <person name="Caler L."/>
            <person name="Loftus B."/>
        </authorList>
    </citation>
    <scope>NUCLEOTIDE SEQUENCE [LARGE SCALE GENOMIC DNA]</scope>
    <source>
        <strain evidence="4 5">Neff</strain>
    </source>
</reference>
<dbReference type="GO" id="GO:0006167">
    <property type="term" value="P:AMP biosynthetic process"/>
    <property type="evidence" value="ECO:0007669"/>
    <property type="project" value="TreeGrafter"/>
</dbReference>
<dbReference type="Proteomes" id="UP000011083">
    <property type="component" value="Unassembled WGS sequence"/>
</dbReference>
<dbReference type="GO" id="GO:0006754">
    <property type="term" value="P:ATP biosynthetic process"/>
    <property type="evidence" value="ECO:0007669"/>
    <property type="project" value="TreeGrafter"/>
</dbReference>